<gene>
    <name evidence="1" type="ORF">MY1_1578</name>
</gene>
<dbReference type="AlphaFoldDB" id="F9CXX5"/>
<sequence>MAIPSHFFSNEVIEESLFGVKNSNINEPEIADIITIPISSQSMDTIQEQIKHSI</sequence>
<evidence type="ECO:0000313" key="1">
    <source>
        <dbReference type="EMBL" id="EGP94330.1"/>
    </source>
</evidence>
<accession>F9CXX5</accession>
<protein>
    <submittedName>
        <fullName evidence="1">Uncharacterized protein</fullName>
    </submittedName>
</protein>
<proteinExistence type="predicted"/>
<dbReference type="EMBL" id="AFPU01000001">
    <property type="protein sequence ID" value="EGP94330.1"/>
    <property type="molecule type" value="Genomic_DNA"/>
</dbReference>
<dbReference type="STRING" id="1001994.MY1_1578"/>
<organism evidence="1 2">
    <name type="scientific">Nitrosarchaeum koreense MY1</name>
    <dbReference type="NCBI Taxonomy" id="1001994"/>
    <lineage>
        <taxon>Archaea</taxon>
        <taxon>Nitrososphaerota</taxon>
        <taxon>Nitrososphaeria</taxon>
        <taxon>Nitrosopumilales</taxon>
        <taxon>Nitrosopumilaceae</taxon>
        <taxon>Nitrosarchaeum</taxon>
    </lineage>
</organism>
<evidence type="ECO:0000313" key="2">
    <source>
        <dbReference type="Proteomes" id="UP000004440"/>
    </source>
</evidence>
<keyword evidence="2" id="KW-1185">Reference proteome</keyword>
<comment type="caution">
    <text evidence="1">The sequence shown here is derived from an EMBL/GenBank/DDBJ whole genome shotgun (WGS) entry which is preliminary data.</text>
</comment>
<dbReference type="Proteomes" id="UP000004440">
    <property type="component" value="Unassembled WGS sequence"/>
</dbReference>
<reference evidence="1 2" key="1">
    <citation type="journal article" date="2011" name="J. Bacteriol.">
        <title>Genome Sequence of an Ammonia-Oxidizing Soil Archaeon, "Candidatus Nitrosoarchaeum koreensis" MY1.</title>
        <authorList>
            <person name="Kim B.K."/>
            <person name="Jung M.Y."/>
            <person name="Yu D.S."/>
            <person name="Park S.J."/>
            <person name="Oh T.K."/>
            <person name="Rhee S.K."/>
            <person name="Kim J.F."/>
        </authorList>
    </citation>
    <scope>NUCLEOTIDE SEQUENCE [LARGE SCALE GENOMIC DNA]</scope>
    <source>
        <strain evidence="1 2">MY1</strain>
    </source>
</reference>
<name>F9CXX5_9ARCH</name>